<keyword evidence="8" id="KW-1185">Reference proteome</keyword>
<reference evidence="8" key="1">
    <citation type="submission" date="2017-04" db="EMBL/GenBank/DDBJ databases">
        <authorList>
            <person name="Varghese N."/>
            <person name="Submissions S."/>
        </authorList>
    </citation>
    <scope>NUCLEOTIDE SEQUENCE [LARGE SCALE GENOMIC DNA]</scope>
</reference>
<dbReference type="PANTHER" id="PTHR22911:SF6">
    <property type="entry name" value="SOLUTE CARRIER FAMILY 35 MEMBER G1"/>
    <property type="match status" value="1"/>
</dbReference>
<evidence type="ECO:0000256" key="5">
    <source>
        <dbReference type="SAM" id="Phobius"/>
    </source>
</evidence>
<dbReference type="Gene3D" id="1.10.3730.20">
    <property type="match status" value="1"/>
</dbReference>
<name>A0A1Y6ESB1_9GAMM</name>
<feature type="transmembrane region" description="Helical" evidence="5">
    <location>
        <begin position="130"/>
        <end position="149"/>
    </location>
</feature>
<feature type="transmembrane region" description="Helical" evidence="5">
    <location>
        <begin position="12"/>
        <end position="33"/>
    </location>
</feature>
<dbReference type="SUPFAM" id="SSF103481">
    <property type="entry name" value="Multidrug resistance efflux transporter EmrE"/>
    <property type="match status" value="2"/>
</dbReference>
<feature type="transmembrane region" description="Helical" evidence="5">
    <location>
        <begin position="45"/>
        <end position="62"/>
    </location>
</feature>
<feature type="transmembrane region" description="Helical" evidence="5">
    <location>
        <begin position="236"/>
        <end position="259"/>
    </location>
</feature>
<organism evidence="7 8">
    <name type="scientific">Pseudidiomarina planktonica</name>
    <dbReference type="NCBI Taxonomy" id="1323738"/>
    <lineage>
        <taxon>Bacteria</taxon>
        <taxon>Pseudomonadati</taxon>
        <taxon>Pseudomonadota</taxon>
        <taxon>Gammaproteobacteria</taxon>
        <taxon>Alteromonadales</taxon>
        <taxon>Idiomarinaceae</taxon>
        <taxon>Pseudidiomarina</taxon>
    </lineage>
</organism>
<feature type="transmembrane region" description="Helical" evidence="5">
    <location>
        <begin position="185"/>
        <end position="205"/>
    </location>
</feature>
<gene>
    <name evidence="7" type="ORF">SAMN06297229_0920</name>
</gene>
<comment type="subcellular location">
    <subcellularLocation>
        <location evidence="1">Membrane</location>
        <topology evidence="1">Multi-pass membrane protein</topology>
    </subcellularLocation>
</comment>
<evidence type="ECO:0000259" key="6">
    <source>
        <dbReference type="Pfam" id="PF00892"/>
    </source>
</evidence>
<dbReference type="EMBL" id="FXWH01000001">
    <property type="protein sequence ID" value="SMQ63850.1"/>
    <property type="molecule type" value="Genomic_DNA"/>
</dbReference>
<evidence type="ECO:0000256" key="4">
    <source>
        <dbReference type="ARBA" id="ARBA00023136"/>
    </source>
</evidence>
<evidence type="ECO:0000313" key="7">
    <source>
        <dbReference type="EMBL" id="SMQ63850.1"/>
    </source>
</evidence>
<evidence type="ECO:0000313" key="8">
    <source>
        <dbReference type="Proteomes" id="UP000194450"/>
    </source>
</evidence>
<evidence type="ECO:0000256" key="3">
    <source>
        <dbReference type="ARBA" id="ARBA00022989"/>
    </source>
</evidence>
<dbReference type="GO" id="GO:0016020">
    <property type="term" value="C:membrane"/>
    <property type="evidence" value="ECO:0007669"/>
    <property type="project" value="UniProtKB-SubCell"/>
</dbReference>
<feature type="domain" description="EamA" evidence="6">
    <location>
        <begin position="155"/>
        <end position="282"/>
    </location>
</feature>
<feature type="domain" description="EamA" evidence="6">
    <location>
        <begin position="15"/>
        <end position="144"/>
    </location>
</feature>
<feature type="transmembrane region" description="Helical" evidence="5">
    <location>
        <begin position="265"/>
        <end position="284"/>
    </location>
</feature>
<dbReference type="Proteomes" id="UP000194450">
    <property type="component" value="Unassembled WGS sequence"/>
</dbReference>
<dbReference type="OrthoDB" id="148351at2"/>
<keyword evidence="3 5" id="KW-1133">Transmembrane helix</keyword>
<dbReference type="RefSeq" id="WP_086434059.1">
    <property type="nucleotide sequence ID" value="NZ_FXWH01000001.1"/>
</dbReference>
<keyword evidence="2 5" id="KW-0812">Transmembrane</keyword>
<evidence type="ECO:0000256" key="1">
    <source>
        <dbReference type="ARBA" id="ARBA00004141"/>
    </source>
</evidence>
<proteinExistence type="predicted"/>
<dbReference type="PANTHER" id="PTHR22911">
    <property type="entry name" value="ACYL-MALONYL CONDENSING ENZYME-RELATED"/>
    <property type="match status" value="1"/>
</dbReference>
<accession>A0A1Y6ESB1</accession>
<feature type="transmembrane region" description="Helical" evidence="5">
    <location>
        <begin position="74"/>
        <end position="94"/>
    </location>
</feature>
<dbReference type="AlphaFoldDB" id="A0A1Y6ESB1"/>
<dbReference type="Pfam" id="PF00892">
    <property type="entry name" value="EamA"/>
    <property type="match status" value="2"/>
</dbReference>
<feature type="transmembrane region" description="Helical" evidence="5">
    <location>
        <begin position="211"/>
        <end position="229"/>
    </location>
</feature>
<dbReference type="InterPro" id="IPR037185">
    <property type="entry name" value="EmrE-like"/>
</dbReference>
<evidence type="ECO:0000256" key="2">
    <source>
        <dbReference type="ARBA" id="ARBA00022692"/>
    </source>
</evidence>
<sequence length="292" mass="32419">MIATTQLPPPRVFLAAVLLLGAEFCFASVSALVKYLSTDLPEEQLVFFRNIMAFLVLLPWLWRKGPGAFKTKAWGFHLSRGIAGIAAMYLFFYAIAALPLAQATLVLLLTPFLIPMIGRIWLHERVTRQTWFAIFIGFIGVFVFLNPVHMTLSPMIAVAFCAAVLAAFTKTLIRQMSGTESTSKIVFYFASISTVLSAIPLIWLWESIAQEHWLGLAAIGVFATAGQLGMTKAFSLAPAASVGVFTYSSVIFAAGFGYFFWQEPVYWHMAFGTLIIMVAGYFALRNRRRSEI</sequence>
<keyword evidence="4 5" id="KW-0472">Membrane</keyword>
<feature type="transmembrane region" description="Helical" evidence="5">
    <location>
        <begin position="100"/>
        <end position="118"/>
    </location>
</feature>
<dbReference type="InterPro" id="IPR000620">
    <property type="entry name" value="EamA_dom"/>
</dbReference>
<protein>
    <submittedName>
        <fullName evidence="7">EamA domain-containing membrane protein RarD</fullName>
    </submittedName>
</protein>
<feature type="transmembrane region" description="Helical" evidence="5">
    <location>
        <begin position="155"/>
        <end position="173"/>
    </location>
</feature>